<reference evidence="3 4" key="1">
    <citation type="submission" date="2021-01" db="EMBL/GenBank/DDBJ databases">
        <title>Whole genome shotgun sequence of Actinoplanes humidus NBRC 14915.</title>
        <authorList>
            <person name="Komaki H."/>
            <person name="Tamura T."/>
        </authorList>
    </citation>
    <scope>NUCLEOTIDE SEQUENCE [LARGE SCALE GENOMIC DNA]</scope>
    <source>
        <strain evidence="3 4">NBRC 14915</strain>
    </source>
</reference>
<dbReference type="InterPro" id="IPR027417">
    <property type="entry name" value="P-loop_NTPase"/>
</dbReference>
<proteinExistence type="predicted"/>
<dbReference type="Proteomes" id="UP000603200">
    <property type="component" value="Unassembled WGS sequence"/>
</dbReference>
<evidence type="ECO:0000313" key="3">
    <source>
        <dbReference type="EMBL" id="GIE24966.1"/>
    </source>
</evidence>
<dbReference type="InterPro" id="IPR041664">
    <property type="entry name" value="AAA_16"/>
</dbReference>
<dbReference type="Pfam" id="PF13191">
    <property type="entry name" value="AAA_16"/>
    <property type="match status" value="1"/>
</dbReference>
<dbReference type="EMBL" id="BOMN01000114">
    <property type="protein sequence ID" value="GIE24966.1"/>
    <property type="molecule type" value="Genomic_DNA"/>
</dbReference>
<dbReference type="RefSeq" id="WP_203841949.1">
    <property type="nucleotide sequence ID" value="NZ_BAAATV010000015.1"/>
</dbReference>
<feature type="domain" description="Orc1-like AAA ATPase" evidence="2">
    <location>
        <begin position="2"/>
        <end position="124"/>
    </location>
</feature>
<accession>A0ABQ4A285</accession>
<organism evidence="3 4">
    <name type="scientific">Winogradskya humida</name>
    <dbReference type="NCBI Taxonomy" id="113566"/>
    <lineage>
        <taxon>Bacteria</taxon>
        <taxon>Bacillati</taxon>
        <taxon>Actinomycetota</taxon>
        <taxon>Actinomycetes</taxon>
        <taxon>Micromonosporales</taxon>
        <taxon>Micromonosporaceae</taxon>
        <taxon>Winogradskya</taxon>
    </lineage>
</organism>
<protein>
    <recommendedName>
        <fullName evidence="2">Orc1-like AAA ATPase domain-containing protein</fullName>
    </recommendedName>
</protein>
<evidence type="ECO:0000313" key="4">
    <source>
        <dbReference type="Proteomes" id="UP000603200"/>
    </source>
</evidence>
<evidence type="ECO:0000259" key="2">
    <source>
        <dbReference type="Pfam" id="PF13191"/>
    </source>
</evidence>
<feature type="region of interest" description="Disordered" evidence="1">
    <location>
        <begin position="227"/>
        <end position="268"/>
    </location>
</feature>
<keyword evidence="4" id="KW-1185">Reference proteome</keyword>
<sequence>MFLGRHTELSLLTKRLDYITRTGRGLSVAIRGRHQVGKSRLAQELCDRSGLPYLYFTAVKGASVVQSTGRFPTELANSHLPSSRLPTPGGGWGDMLRVLAGALPDRPCIVVLDELPWLSEQDETFDGHLQVVWDRLMSNRPVLLLLLGSDLHMMQRLIAYDRPFYGRADNLLLGPLNLAETATVTGMTGSDAIDAHLITGCLPGTLLRWPAGTLREHCEHRRQPCRGDQLRNAVPPAATAHGRQADPDGRPATVDQRRQACPVPGCRQ</sequence>
<gene>
    <name evidence="3" type="ORF">Ahu01nite_080680</name>
</gene>
<comment type="caution">
    <text evidence="3">The sequence shown here is derived from an EMBL/GenBank/DDBJ whole genome shotgun (WGS) entry which is preliminary data.</text>
</comment>
<name>A0ABQ4A285_9ACTN</name>
<evidence type="ECO:0000256" key="1">
    <source>
        <dbReference type="SAM" id="MobiDB-lite"/>
    </source>
</evidence>
<dbReference type="PANTHER" id="PTHR34704:SF1">
    <property type="entry name" value="ATPASE"/>
    <property type="match status" value="1"/>
</dbReference>
<dbReference type="SUPFAM" id="SSF52540">
    <property type="entry name" value="P-loop containing nucleoside triphosphate hydrolases"/>
    <property type="match status" value="1"/>
</dbReference>
<dbReference type="Gene3D" id="3.40.50.300">
    <property type="entry name" value="P-loop containing nucleotide triphosphate hydrolases"/>
    <property type="match status" value="1"/>
</dbReference>
<dbReference type="PANTHER" id="PTHR34704">
    <property type="entry name" value="ATPASE"/>
    <property type="match status" value="1"/>
</dbReference>